<dbReference type="InterPro" id="IPR029062">
    <property type="entry name" value="Class_I_gatase-like"/>
</dbReference>
<reference evidence="10 11" key="1">
    <citation type="journal article" date="2017" name="Curr. Biol.">
        <title>Genome architecture and evolution of a unichromosomal asexual nematode.</title>
        <authorList>
            <person name="Fradin H."/>
            <person name="Zegar C."/>
            <person name="Gutwein M."/>
            <person name="Lucas J."/>
            <person name="Kovtun M."/>
            <person name="Corcoran D."/>
            <person name="Baugh L.R."/>
            <person name="Kiontke K."/>
            <person name="Gunsalus K."/>
            <person name="Fitch D.H."/>
            <person name="Piano F."/>
        </authorList>
    </citation>
    <scope>NUCLEOTIDE SEQUENCE [LARGE SCALE GENOMIC DNA]</scope>
    <source>
        <strain evidence="10">PF1309</strain>
    </source>
</reference>
<dbReference type="CDD" id="cd07025">
    <property type="entry name" value="Peptidase_S66"/>
    <property type="match status" value="1"/>
</dbReference>
<dbReference type="Gene3D" id="3.40.50.10740">
    <property type="entry name" value="Class I glutamine amidotransferase-like"/>
    <property type="match status" value="1"/>
</dbReference>
<name>A0A2A2JY09_9BILA</name>
<evidence type="ECO:0000256" key="5">
    <source>
        <dbReference type="ARBA" id="ARBA00022825"/>
    </source>
</evidence>
<evidence type="ECO:0000313" key="10">
    <source>
        <dbReference type="EMBL" id="PAV66607.1"/>
    </source>
</evidence>
<dbReference type="GO" id="GO:0006508">
    <property type="term" value="P:proteolysis"/>
    <property type="evidence" value="ECO:0007669"/>
    <property type="project" value="UniProtKB-KW"/>
</dbReference>
<keyword evidence="11" id="KW-1185">Reference proteome</keyword>
<dbReference type="OrthoDB" id="1919247at2759"/>
<feature type="signal peptide" evidence="7">
    <location>
        <begin position="1"/>
        <end position="23"/>
    </location>
</feature>
<feature type="domain" description="LD-carboxypeptidase C-terminal" evidence="9">
    <location>
        <begin position="503"/>
        <end position="608"/>
    </location>
</feature>
<dbReference type="InterPro" id="IPR040449">
    <property type="entry name" value="Peptidase_S66_N"/>
</dbReference>
<keyword evidence="3" id="KW-0645">Protease</keyword>
<feature type="region of interest" description="Disordered" evidence="6">
    <location>
        <begin position="281"/>
        <end position="300"/>
    </location>
</feature>
<dbReference type="GO" id="GO:0008236">
    <property type="term" value="F:serine-type peptidase activity"/>
    <property type="evidence" value="ECO:0007669"/>
    <property type="project" value="UniProtKB-KW"/>
</dbReference>
<dbReference type="SUPFAM" id="SSF52317">
    <property type="entry name" value="Class I glutamine amidotransferase-like"/>
    <property type="match status" value="1"/>
</dbReference>
<feature type="region of interest" description="Disordered" evidence="6">
    <location>
        <begin position="26"/>
        <end position="60"/>
    </location>
</feature>
<keyword evidence="5" id="KW-0720">Serine protease</keyword>
<dbReference type="Pfam" id="PF17676">
    <property type="entry name" value="Peptidase_S66C"/>
    <property type="match status" value="1"/>
</dbReference>
<evidence type="ECO:0000256" key="7">
    <source>
        <dbReference type="SAM" id="SignalP"/>
    </source>
</evidence>
<dbReference type="AlphaFoldDB" id="A0A2A2JY09"/>
<keyword evidence="7" id="KW-0732">Signal</keyword>
<evidence type="ECO:0000256" key="3">
    <source>
        <dbReference type="ARBA" id="ARBA00022670"/>
    </source>
</evidence>
<evidence type="ECO:0000259" key="8">
    <source>
        <dbReference type="Pfam" id="PF02016"/>
    </source>
</evidence>
<evidence type="ECO:0000259" key="9">
    <source>
        <dbReference type="Pfam" id="PF17676"/>
    </source>
</evidence>
<organism evidence="10 11">
    <name type="scientific">Diploscapter pachys</name>
    <dbReference type="NCBI Taxonomy" id="2018661"/>
    <lineage>
        <taxon>Eukaryota</taxon>
        <taxon>Metazoa</taxon>
        <taxon>Ecdysozoa</taxon>
        <taxon>Nematoda</taxon>
        <taxon>Chromadorea</taxon>
        <taxon>Rhabditida</taxon>
        <taxon>Rhabditina</taxon>
        <taxon>Rhabditomorpha</taxon>
        <taxon>Rhabditoidea</taxon>
        <taxon>Rhabditidae</taxon>
        <taxon>Diploscapter</taxon>
    </lineage>
</organism>
<keyword evidence="2" id="KW-0121">Carboxypeptidase</keyword>
<gene>
    <name evidence="10" type="ORF">WR25_14113</name>
</gene>
<feature type="chain" id="PRO_5012132521" description="LD-carboxypeptidase" evidence="7">
    <location>
        <begin position="24"/>
        <end position="609"/>
    </location>
</feature>
<dbReference type="InterPro" id="IPR027461">
    <property type="entry name" value="Carboxypeptidase_A_C_sf"/>
</dbReference>
<accession>A0A2A2JY09</accession>
<evidence type="ECO:0000313" key="11">
    <source>
        <dbReference type="Proteomes" id="UP000218231"/>
    </source>
</evidence>
<evidence type="ECO:0000256" key="6">
    <source>
        <dbReference type="SAM" id="MobiDB-lite"/>
    </source>
</evidence>
<dbReference type="InterPro" id="IPR040921">
    <property type="entry name" value="Peptidase_S66C"/>
</dbReference>
<comment type="caution">
    <text evidence="10">The sequence shown here is derived from an EMBL/GenBank/DDBJ whole genome shotgun (WGS) entry which is preliminary data.</text>
</comment>
<feature type="region of interest" description="Disordered" evidence="6">
    <location>
        <begin position="205"/>
        <end position="237"/>
    </location>
</feature>
<dbReference type="SUPFAM" id="SSF141986">
    <property type="entry name" value="LD-carboxypeptidase A C-terminal domain-like"/>
    <property type="match status" value="1"/>
</dbReference>
<dbReference type="GO" id="GO:0004180">
    <property type="term" value="F:carboxypeptidase activity"/>
    <property type="evidence" value="ECO:0007669"/>
    <property type="project" value="UniProtKB-KW"/>
</dbReference>
<dbReference type="PANTHER" id="PTHR30237:SF2">
    <property type="entry name" value="MUREIN TETRAPEPTIDE CARBOXYPEPTIDASE"/>
    <property type="match status" value="1"/>
</dbReference>
<dbReference type="Pfam" id="PF02016">
    <property type="entry name" value="Peptidase_S66"/>
    <property type="match status" value="1"/>
</dbReference>
<dbReference type="Gene3D" id="3.50.30.60">
    <property type="entry name" value="LD-carboxypeptidase A C-terminal domain-like"/>
    <property type="match status" value="1"/>
</dbReference>
<evidence type="ECO:0000256" key="1">
    <source>
        <dbReference type="ARBA" id="ARBA00010233"/>
    </source>
</evidence>
<feature type="compositionally biased region" description="Basic and acidic residues" evidence="6">
    <location>
        <begin position="44"/>
        <end position="60"/>
    </location>
</feature>
<evidence type="ECO:0008006" key="12">
    <source>
        <dbReference type="Google" id="ProtNLM"/>
    </source>
</evidence>
<comment type="similarity">
    <text evidence="1">Belongs to the peptidase S66 family.</text>
</comment>
<dbReference type="STRING" id="2018661.A0A2A2JY09"/>
<dbReference type="InterPro" id="IPR003507">
    <property type="entry name" value="S66_fam"/>
</dbReference>
<dbReference type="Proteomes" id="UP000218231">
    <property type="component" value="Unassembled WGS sequence"/>
</dbReference>
<keyword evidence="4" id="KW-0378">Hydrolase</keyword>
<feature type="compositionally biased region" description="Basic and acidic residues" evidence="6">
    <location>
        <begin position="224"/>
        <end position="237"/>
    </location>
</feature>
<feature type="domain" description="LD-carboxypeptidase N-terminal" evidence="8">
    <location>
        <begin position="341"/>
        <end position="452"/>
    </location>
</feature>
<evidence type="ECO:0000256" key="2">
    <source>
        <dbReference type="ARBA" id="ARBA00022645"/>
    </source>
</evidence>
<protein>
    <recommendedName>
        <fullName evidence="12">LD-carboxypeptidase</fullName>
    </recommendedName>
</protein>
<sequence length="609" mass="66802">MPAATTAAIAASALATLCRPGTASCTRNRVSPSPFRASGAPSLFHREREEGAKRPKGEGIRLRLHRNPNHIRHPGDQRRRFRIPDIGDDDLRLARKVCEQPPQFVQRLVIQADVVQHRNPRHVARDRSVAFVHLADEGVAPLLSIGPHQRARERRIRCREVLHHRAVHHRGVAPHRVQDPADHARHGRFAAGAGDADRQVARVEQGAQQLGAAHPRAAQPRGGDNIRHRVLDRGGGDDDLFPRYDAAAVLRMQADAARDQAVELGGHAPLVQPAIRSFDDRAASGQDRRQRQHAGSADADQKEALTLYRLGNVAVRHRPALSPGIGRHKALSASGDTRMRIGVVAPASIGNKDAEAPFIAFTALAYPEVDLIVHPQCWETDGHFAGSDRRRADAFLEFANDPGFDAIWFLRGGYGSNRILPLVMPQLGPAARHKTYLGYSDMGFLLGALYARRIGRPVHGPMASDIRRTHGDQTIARSLGWLARGDRQGLEPGLDGRPAAAFNLSILGALIGTPYLPDLTDHVLIIEEVSEPMYNIDRLLFHMGHATQLKGIAGVRLGSVTAVTPNEPQWNEDIEYMVRRWCGDLGVPYLGRADVGHAQTNRVVPFGIV</sequence>
<proteinExistence type="inferred from homology"/>
<dbReference type="EMBL" id="LIAE01010075">
    <property type="protein sequence ID" value="PAV66607.1"/>
    <property type="molecule type" value="Genomic_DNA"/>
</dbReference>
<evidence type="ECO:0000256" key="4">
    <source>
        <dbReference type="ARBA" id="ARBA00022801"/>
    </source>
</evidence>
<dbReference type="InterPro" id="IPR027478">
    <property type="entry name" value="LdcA_N"/>
</dbReference>
<dbReference type="PANTHER" id="PTHR30237">
    <property type="entry name" value="MURAMOYLTETRAPEPTIDE CARBOXYPEPTIDASE"/>
    <property type="match status" value="1"/>
</dbReference>